<evidence type="ECO:0000313" key="4">
    <source>
        <dbReference type="Proteomes" id="UP001287445"/>
    </source>
</evidence>
<evidence type="ECO:0000256" key="1">
    <source>
        <dbReference type="SAM" id="Phobius"/>
    </source>
</evidence>
<dbReference type="EMBL" id="JAWWMZ010000017">
    <property type="protein sequence ID" value="MDX4957455.1"/>
    <property type="molecule type" value="Genomic_DNA"/>
</dbReference>
<feature type="transmembrane region" description="Helical" evidence="1">
    <location>
        <begin position="64"/>
        <end position="91"/>
    </location>
</feature>
<evidence type="ECO:0000313" key="2">
    <source>
        <dbReference type="EMBL" id="MDX4954616.1"/>
    </source>
</evidence>
<dbReference type="RefSeq" id="WP_319073851.1">
    <property type="nucleotide sequence ID" value="NZ_JAWWMZ010000004.1"/>
</dbReference>
<keyword evidence="1" id="KW-1133">Transmembrane helix</keyword>
<gene>
    <name evidence="2" type="ORF">SGN30_14460</name>
    <name evidence="3" type="ORF">SGN30_28885</name>
</gene>
<dbReference type="EMBL" id="JAWWMZ010000004">
    <property type="protein sequence ID" value="MDX4954616.1"/>
    <property type="molecule type" value="Genomic_DNA"/>
</dbReference>
<evidence type="ECO:0000313" key="3">
    <source>
        <dbReference type="EMBL" id="MDX4957455.1"/>
    </source>
</evidence>
<organism evidence="3 4">
    <name type="scientific">Delftia acidovorans</name>
    <name type="common">Pseudomonas acidovorans</name>
    <name type="synonym">Comamonas acidovorans</name>
    <dbReference type="NCBI Taxonomy" id="80866"/>
    <lineage>
        <taxon>Bacteria</taxon>
        <taxon>Pseudomonadati</taxon>
        <taxon>Pseudomonadota</taxon>
        <taxon>Betaproteobacteria</taxon>
        <taxon>Burkholderiales</taxon>
        <taxon>Comamonadaceae</taxon>
        <taxon>Delftia</taxon>
    </lineage>
</organism>
<feature type="transmembrane region" description="Helical" evidence="1">
    <location>
        <begin position="127"/>
        <end position="150"/>
    </location>
</feature>
<keyword evidence="1" id="KW-0812">Transmembrane</keyword>
<name>A0AAJ2R3G0_DELAC</name>
<reference evidence="3" key="1">
    <citation type="submission" date="2023-11" db="EMBL/GenBank/DDBJ databases">
        <title>Identification and selenium tolerance of Delftia acidovorans R3-25.</title>
        <authorList>
            <person name="Zhang S."/>
            <person name="Liu Y."/>
            <person name="Guo Y."/>
        </authorList>
    </citation>
    <scope>NUCLEOTIDE SEQUENCE</scope>
    <source>
        <strain evidence="3">R3-25</strain>
    </source>
</reference>
<feature type="transmembrane region" description="Helical" evidence="1">
    <location>
        <begin position="103"/>
        <end position="121"/>
    </location>
</feature>
<dbReference type="AlphaFoldDB" id="A0AAJ2R3G0"/>
<accession>A0AAJ2R3G0</accession>
<protein>
    <submittedName>
        <fullName evidence="3">Uncharacterized protein</fullName>
    </submittedName>
</protein>
<comment type="caution">
    <text evidence="3">The sequence shown here is derived from an EMBL/GenBank/DDBJ whole genome shotgun (WGS) entry which is preliminary data.</text>
</comment>
<sequence>MNLSVLFRSGDIFIIHTDNQTFIFCYSMRVRAYSVAGSKCPIQNYVMSCSASRFAGFRFVGEQYASWITFVFAADITVSLFLAAVSSASLADFCNPASAASRPAFLPTASVAAAAAFFPYLAPVAAIPVPGIMAAALKAALTLSPSAIYIKALIQARLPRS</sequence>
<keyword evidence="1" id="KW-0472">Membrane</keyword>
<proteinExistence type="predicted"/>
<dbReference type="Proteomes" id="UP001287445">
    <property type="component" value="Unassembled WGS sequence"/>
</dbReference>